<organism evidence="1">
    <name type="scientific">marine sediment metagenome</name>
    <dbReference type="NCBI Taxonomy" id="412755"/>
    <lineage>
        <taxon>unclassified sequences</taxon>
        <taxon>metagenomes</taxon>
        <taxon>ecological metagenomes</taxon>
    </lineage>
</organism>
<proteinExistence type="predicted"/>
<reference evidence="1" key="1">
    <citation type="journal article" date="2015" name="Nature">
        <title>Complex archaea that bridge the gap between prokaryotes and eukaryotes.</title>
        <authorList>
            <person name="Spang A."/>
            <person name="Saw J.H."/>
            <person name="Jorgensen S.L."/>
            <person name="Zaremba-Niedzwiedzka K."/>
            <person name="Martijn J."/>
            <person name="Lind A.E."/>
            <person name="van Eijk R."/>
            <person name="Schleper C."/>
            <person name="Guy L."/>
            <person name="Ettema T.J."/>
        </authorList>
    </citation>
    <scope>NUCLEOTIDE SEQUENCE</scope>
</reference>
<dbReference type="EMBL" id="LAZR01034090">
    <property type="protein sequence ID" value="KKL46285.1"/>
    <property type="molecule type" value="Genomic_DNA"/>
</dbReference>
<comment type="caution">
    <text evidence="1">The sequence shown here is derived from an EMBL/GenBank/DDBJ whole genome shotgun (WGS) entry which is preliminary data.</text>
</comment>
<gene>
    <name evidence="1" type="ORF">LCGC14_2347110</name>
</gene>
<accession>A0A0F9EN00</accession>
<sequence length="79" mass="8586">ATPADETVGNDQTASIDAAYLSHMTNKLQARSNDDGKDYVLYARVNKANQTKLAYCVADKWAGLTDKRIIGPVKTVSPE</sequence>
<evidence type="ECO:0000313" key="1">
    <source>
        <dbReference type="EMBL" id="KKL46285.1"/>
    </source>
</evidence>
<protein>
    <submittedName>
        <fullName evidence="1">Uncharacterized protein</fullName>
    </submittedName>
</protein>
<name>A0A0F9EN00_9ZZZZ</name>
<dbReference type="AlphaFoldDB" id="A0A0F9EN00"/>
<feature type="non-terminal residue" evidence="1">
    <location>
        <position position="1"/>
    </location>
</feature>